<dbReference type="InterPro" id="IPR027267">
    <property type="entry name" value="AH/BAR_dom_sf"/>
</dbReference>
<keyword evidence="4" id="KW-1185">Reference proteome</keyword>
<evidence type="ECO:0000313" key="3">
    <source>
        <dbReference type="EMBL" id="KAK2548833.1"/>
    </source>
</evidence>
<name>A0AAD9PTY9_ACRCE</name>
<reference evidence="3" key="2">
    <citation type="journal article" date="2023" name="Science">
        <title>Genomic signatures of disease resistance in endangered staghorn corals.</title>
        <authorList>
            <person name="Vollmer S.V."/>
            <person name="Selwyn J.D."/>
            <person name="Despard B.A."/>
            <person name="Roesel C.L."/>
        </authorList>
    </citation>
    <scope>NUCLEOTIDE SEQUENCE</scope>
    <source>
        <strain evidence="3">K2</strain>
    </source>
</reference>
<dbReference type="Gene3D" id="3.30.1520.10">
    <property type="entry name" value="Phox-like domain"/>
    <property type="match status" value="1"/>
</dbReference>
<dbReference type="PANTHER" id="PTHR45850:SF2">
    <property type="entry name" value="SORTING NEXIN-5-LIKE"/>
    <property type="match status" value="1"/>
</dbReference>
<dbReference type="Pfam" id="PF00787">
    <property type="entry name" value="PX"/>
    <property type="match status" value="1"/>
</dbReference>
<dbReference type="EMBL" id="JARQWQ010000137">
    <property type="protein sequence ID" value="KAK2548833.1"/>
    <property type="molecule type" value="Genomic_DNA"/>
</dbReference>
<comment type="caution">
    <text evidence="3">The sequence shown here is derived from an EMBL/GenBank/DDBJ whole genome shotgun (WGS) entry which is preliminary data.</text>
</comment>
<dbReference type="GO" id="GO:0035091">
    <property type="term" value="F:phosphatidylinositol binding"/>
    <property type="evidence" value="ECO:0007669"/>
    <property type="project" value="InterPro"/>
</dbReference>
<evidence type="ECO:0000313" key="4">
    <source>
        <dbReference type="Proteomes" id="UP001249851"/>
    </source>
</evidence>
<dbReference type="SUPFAM" id="SSF103657">
    <property type="entry name" value="BAR/IMD domain-like"/>
    <property type="match status" value="1"/>
</dbReference>
<dbReference type="AlphaFoldDB" id="A0AAD9PTY9"/>
<feature type="domain" description="PX" evidence="2">
    <location>
        <begin position="1"/>
        <end position="146"/>
    </location>
</feature>
<dbReference type="InterPro" id="IPR036871">
    <property type="entry name" value="PX_dom_sf"/>
</dbReference>
<evidence type="ECO:0000256" key="1">
    <source>
        <dbReference type="ARBA" id="ARBA00010883"/>
    </source>
</evidence>
<reference evidence="3" key="1">
    <citation type="journal article" date="2023" name="G3 (Bethesda)">
        <title>Whole genome assembly and annotation of the endangered Caribbean coral Acropora cervicornis.</title>
        <authorList>
            <person name="Selwyn J.D."/>
            <person name="Vollmer S.V."/>
        </authorList>
    </citation>
    <scope>NUCLEOTIDE SEQUENCE</scope>
    <source>
        <strain evidence="3">K2</strain>
    </source>
</reference>
<dbReference type="Proteomes" id="UP001249851">
    <property type="component" value="Unassembled WGS sequence"/>
</dbReference>
<protein>
    <submittedName>
        <fullName evidence="3">Sorting nexin-6</fullName>
    </submittedName>
</protein>
<dbReference type="InterPro" id="IPR001683">
    <property type="entry name" value="PX_dom"/>
</dbReference>
<sequence>MAENGVIGQLEHGHCWAIKVLDASKDGEIVKFTIQTNVETEGDDEKGVVVLRQYEDLEWLYHCLVSHNNTDGVVIPPLPPKPLTSVNAAEARSKKQLGKDAKHMVPDEFSKDCRNFEKFLQLVIQHPAFSNDESLQKFLQEESPPVRTKVKKGVMESLSRSNFVKMVHSQQRKNFGTFASCLNGFKEMLFRRTCKLVEFENATKALEKAKPKNQEALQKAKEDAEEAFNTISEDSKKELIRFNQQRVLSLQSSLVQYAESRLKNGRDTYAILAKLVNNLKKSP</sequence>
<proteinExistence type="inferred from homology"/>
<organism evidence="3 4">
    <name type="scientific">Acropora cervicornis</name>
    <name type="common">Staghorn coral</name>
    <dbReference type="NCBI Taxonomy" id="6130"/>
    <lineage>
        <taxon>Eukaryota</taxon>
        <taxon>Metazoa</taxon>
        <taxon>Cnidaria</taxon>
        <taxon>Anthozoa</taxon>
        <taxon>Hexacorallia</taxon>
        <taxon>Scleractinia</taxon>
        <taxon>Astrocoeniina</taxon>
        <taxon>Acroporidae</taxon>
        <taxon>Acropora</taxon>
    </lineage>
</organism>
<dbReference type="Gene3D" id="1.20.1270.60">
    <property type="entry name" value="Arfaptin homology (AH) domain/BAR domain"/>
    <property type="match status" value="1"/>
</dbReference>
<comment type="similarity">
    <text evidence="1">Belongs to the sorting nexin family.</text>
</comment>
<accession>A0AAD9PTY9</accession>
<dbReference type="PANTHER" id="PTHR45850">
    <property type="entry name" value="SORTING NEXIN FAMILY MEMBER"/>
    <property type="match status" value="1"/>
</dbReference>
<dbReference type="PROSITE" id="PS50195">
    <property type="entry name" value="PX"/>
    <property type="match status" value="1"/>
</dbReference>
<dbReference type="SUPFAM" id="SSF64268">
    <property type="entry name" value="PX domain"/>
    <property type="match status" value="1"/>
</dbReference>
<dbReference type="SMART" id="SM00312">
    <property type="entry name" value="PX"/>
    <property type="match status" value="1"/>
</dbReference>
<evidence type="ECO:0000259" key="2">
    <source>
        <dbReference type="PROSITE" id="PS50195"/>
    </source>
</evidence>
<gene>
    <name evidence="3" type="ORF">P5673_030876</name>
</gene>